<dbReference type="Proteomes" id="UP001241226">
    <property type="component" value="Chromosome 2"/>
</dbReference>
<evidence type="ECO:0000313" key="3">
    <source>
        <dbReference type="Proteomes" id="UP001241226"/>
    </source>
</evidence>
<dbReference type="AlphaFoldDB" id="A0ABD7YRE2"/>
<keyword evidence="1" id="KW-1133">Transmembrane helix</keyword>
<reference evidence="2 3" key="1">
    <citation type="submission" date="2022-02" db="EMBL/GenBank/DDBJ databases">
        <title>Emergence and expansion in Europe of a Vibrio aestuarianus clonal complex pathogenic for oysters.</title>
        <authorList>
            <person name="Mesnil A."/>
            <person name="Travers M.-A."/>
        </authorList>
    </citation>
    <scope>NUCLEOTIDE SEQUENCE [LARGE SCALE GENOMIC DNA]</scope>
    <source>
        <strain evidence="2 3">U17</strain>
    </source>
</reference>
<keyword evidence="1" id="KW-0472">Membrane</keyword>
<feature type="transmembrane region" description="Helical" evidence="1">
    <location>
        <begin position="6"/>
        <end position="24"/>
    </location>
</feature>
<keyword evidence="1" id="KW-0812">Transmembrane</keyword>
<protein>
    <recommendedName>
        <fullName evidence="4">GerMN domain-containing protein</fullName>
    </recommendedName>
</protein>
<evidence type="ECO:0000313" key="2">
    <source>
        <dbReference type="EMBL" id="WGK87339.1"/>
    </source>
</evidence>
<proteinExistence type="predicted"/>
<accession>A0ABD7YRE2</accession>
<evidence type="ECO:0000256" key="1">
    <source>
        <dbReference type="SAM" id="Phobius"/>
    </source>
</evidence>
<name>A0ABD7YRE2_9VIBR</name>
<organism evidence="2 3">
    <name type="scientific">Vibrio aestuarianus</name>
    <dbReference type="NCBI Taxonomy" id="28171"/>
    <lineage>
        <taxon>Bacteria</taxon>
        <taxon>Pseudomonadati</taxon>
        <taxon>Pseudomonadota</taxon>
        <taxon>Gammaproteobacteria</taxon>
        <taxon>Vibrionales</taxon>
        <taxon>Vibrionaceae</taxon>
        <taxon>Vibrio</taxon>
    </lineage>
</organism>
<dbReference type="RefSeq" id="WP_261926555.1">
    <property type="nucleotide sequence ID" value="NZ_CALYLG010000122.1"/>
</dbReference>
<gene>
    <name evidence="2" type="ORF">PYE67_14545</name>
</gene>
<evidence type="ECO:0008006" key="4">
    <source>
        <dbReference type="Google" id="ProtNLM"/>
    </source>
</evidence>
<sequence>MNKIQIVLVMVCMIALGFMLGGGFNSTERHTMIQGEGFPLFEVKVASSFPVKPLEKFNISTDSPITTFRVPLALESNPKLSFLSDFEVTIDNESGLVGRIQVERGFVGKGECIAALGTLVEKLQDHYPVFQFEPGKSHYSKTVGDLRTGASCSVYEKSPYVSLEFYLESNSVADNILKAFTQR</sequence>
<dbReference type="EMBL" id="CP118712">
    <property type="protein sequence ID" value="WGK87339.1"/>
    <property type="molecule type" value="Genomic_DNA"/>
</dbReference>